<keyword evidence="4" id="KW-1185">Reference proteome</keyword>
<dbReference type="Gene3D" id="3.40.1080.10">
    <property type="entry name" value="Glutaconate Coenzyme A-transferase"/>
    <property type="match status" value="1"/>
</dbReference>
<dbReference type="GO" id="GO:0005739">
    <property type="term" value="C:mitochondrion"/>
    <property type="evidence" value="ECO:0007669"/>
    <property type="project" value="TreeGrafter"/>
</dbReference>
<dbReference type="InterPro" id="IPR026888">
    <property type="entry name" value="AcetylCoA_hyd_C"/>
</dbReference>
<dbReference type="InterPro" id="IPR003702">
    <property type="entry name" value="ActCoA_hydro_N"/>
</dbReference>
<feature type="domain" description="Acetyl-CoA hydrolase/transferase C-terminal" evidence="3">
    <location>
        <begin position="286"/>
        <end position="440"/>
    </location>
</feature>
<protein>
    <submittedName>
        <fullName evidence="5">Acetyl-CoA hydrolase</fullName>
    </submittedName>
</protein>
<dbReference type="Pfam" id="PF13336">
    <property type="entry name" value="AcetylCoA_hyd_C"/>
    <property type="match status" value="1"/>
</dbReference>
<dbReference type="Gene3D" id="3.30.750.70">
    <property type="entry name" value="4-hydroxybutyrate coenzyme like domains"/>
    <property type="match status" value="1"/>
</dbReference>
<accession>A0A7I4Y2I5</accession>
<dbReference type="AlphaFoldDB" id="A0A7I4Y2I5"/>
<evidence type="ECO:0000259" key="3">
    <source>
        <dbReference type="Pfam" id="PF13336"/>
    </source>
</evidence>
<dbReference type="GO" id="GO:0008775">
    <property type="term" value="F:acetate CoA-transferase activity"/>
    <property type="evidence" value="ECO:0007669"/>
    <property type="project" value="InterPro"/>
</dbReference>
<proteinExistence type="inferred from homology"/>
<name>A0A7I4Y2I5_HAECO</name>
<dbReference type="SUPFAM" id="SSF100950">
    <property type="entry name" value="NagB/RpiA/CoA transferase-like"/>
    <property type="match status" value="2"/>
</dbReference>
<organism evidence="4 5">
    <name type="scientific">Haemonchus contortus</name>
    <name type="common">Barber pole worm</name>
    <dbReference type="NCBI Taxonomy" id="6289"/>
    <lineage>
        <taxon>Eukaryota</taxon>
        <taxon>Metazoa</taxon>
        <taxon>Ecdysozoa</taxon>
        <taxon>Nematoda</taxon>
        <taxon>Chromadorea</taxon>
        <taxon>Rhabditida</taxon>
        <taxon>Rhabditina</taxon>
        <taxon>Rhabditomorpha</taxon>
        <taxon>Strongyloidea</taxon>
        <taxon>Trichostrongylidae</taxon>
        <taxon>Haemonchus</taxon>
    </lineage>
</organism>
<evidence type="ECO:0000313" key="4">
    <source>
        <dbReference type="Proteomes" id="UP000025227"/>
    </source>
</evidence>
<reference evidence="5" key="1">
    <citation type="submission" date="2020-12" db="UniProtKB">
        <authorList>
            <consortium name="WormBaseParasite"/>
        </authorList>
    </citation>
    <scope>IDENTIFICATION</scope>
    <source>
        <strain evidence="5">MHco3</strain>
    </source>
</reference>
<comment type="similarity">
    <text evidence="1">Belongs to the acetyl-CoA hydrolase/transferase family.</text>
</comment>
<sequence length="451" mass="49462">MLSRLTSRLAVPIAGKFPKRVTADEAVSCITSDSDIYVHSHASTPTELLDALCRHVKRNNLSRIRPAHIILQGRIPWTDSEYWGKIRSNCLFICGNLRPLVNQGHADYVPVFLSDIPRMYHTGVLSADVALISITPPDSRGFSSMGVDIDCSRTATSSAKKIIAIINPSMPRTYGDTVIHISHIDSLVEVNDREIYAKPDRGKPNEVEQAIGKLIAENLVEDEATLQLGIGAIPDSTLAAMINHKDLGIHTEAVSDGVLDLIDAGVITNVKKTVMPGKIVTSYGYGSRKFYDVINENPLFHFESCEWTNRPEVIRSNSKMTCINACIEIDLTGQISSDSIGSTFYSGFGGQVDFISSASTTYDGKGKAIITLPSRTSKGKPKIVGTLSQGSGVVTTRGHVRFVVTEYGIADLRGKNVRQRAYELIRIAHPDDRQMLEKQAFERLNCMPSLD</sequence>
<dbReference type="GO" id="GO:0006083">
    <property type="term" value="P:acetate metabolic process"/>
    <property type="evidence" value="ECO:0007669"/>
    <property type="project" value="InterPro"/>
</dbReference>
<evidence type="ECO:0000256" key="1">
    <source>
        <dbReference type="ARBA" id="ARBA00009632"/>
    </source>
</evidence>
<dbReference type="InterPro" id="IPR046433">
    <property type="entry name" value="ActCoA_hydro"/>
</dbReference>
<dbReference type="Proteomes" id="UP000025227">
    <property type="component" value="Unplaced"/>
</dbReference>
<evidence type="ECO:0000313" key="5">
    <source>
        <dbReference type="WBParaSite" id="HCON_00036745-00001"/>
    </source>
</evidence>
<dbReference type="WBParaSite" id="HCON_00036745-00001">
    <property type="protein sequence ID" value="HCON_00036745-00001"/>
    <property type="gene ID" value="HCON_00036745"/>
</dbReference>
<dbReference type="PANTHER" id="PTHR21432">
    <property type="entry name" value="ACETYL-COA HYDROLASE-RELATED"/>
    <property type="match status" value="1"/>
</dbReference>
<dbReference type="InterPro" id="IPR038460">
    <property type="entry name" value="AcetylCoA_hyd_C_sf"/>
</dbReference>
<dbReference type="InterPro" id="IPR037171">
    <property type="entry name" value="NagB/RpiA_transferase-like"/>
</dbReference>
<dbReference type="Pfam" id="PF02550">
    <property type="entry name" value="AcetylCoA_hydro"/>
    <property type="match status" value="1"/>
</dbReference>
<dbReference type="PANTHER" id="PTHR21432:SF13">
    <property type="entry name" value="ACETYL-COA HYDROLASE"/>
    <property type="match status" value="1"/>
</dbReference>
<evidence type="ECO:0000259" key="2">
    <source>
        <dbReference type="Pfam" id="PF02550"/>
    </source>
</evidence>
<dbReference type="OrthoDB" id="10250396at2759"/>
<feature type="domain" description="Acetyl-CoA hydrolase/transferase N-terminal" evidence="2">
    <location>
        <begin position="21"/>
        <end position="191"/>
    </location>
</feature>
<dbReference type="OMA" id="LMPGWGV"/>
<dbReference type="Gene3D" id="3.40.1080.20">
    <property type="entry name" value="Acetyl-CoA hydrolase/transferase C-terminal domain"/>
    <property type="match status" value="1"/>
</dbReference>